<proteinExistence type="inferred from homology"/>
<keyword evidence="2 4" id="KW-0547">Nucleotide-binding</keyword>
<dbReference type="EC" id="6.3.3.2" evidence="4"/>
<dbReference type="InterPro" id="IPR037171">
    <property type="entry name" value="NagB/RpiA_transferase-like"/>
</dbReference>
<gene>
    <name evidence="5" type="ORF">QT716_02660</name>
</gene>
<comment type="catalytic activity">
    <reaction evidence="4">
        <text>(6S)-5-formyl-5,6,7,8-tetrahydrofolate + ATP = (6R)-5,10-methenyltetrahydrofolate + ADP + phosphate</text>
        <dbReference type="Rhea" id="RHEA:10488"/>
        <dbReference type="ChEBI" id="CHEBI:30616"/>
        <dbReference type="ChEBI" id="CHEBI:43474"/>
        <dbReference type="ChEBI" id="CHEBI:57455"/>
        <dbReference type="ChEBI" id="CHEBI:57457"/>
        <dbReference type="ChEBI" id="CHEBI:456216"/>
        <dbReference type="EC" id="6.3.3.2"/>
    </reaction>
</comment>
<dbReference type="PANTHER" id="PTHR23407">
    <property type="entry name" value="ATPASE INHIBITOR/5-FORMYLTETRAHYDROFOLATE CYCLO-LIGASE"/>
    <property type="match status" value="1"/>
</dbReference>
<organism evidence="5 6">
    <name type="scientific">Sporosarcina aquimarina</name>
    <dbReference type="NCBI Taxonomy" id="114975"/>
    <lineage>
        <taxon>Bacteria</taxon>
        <taxon>Bacillati</taxon>
        <taxon>Bacillota</taxon>
        <taxon>Bacilli</taxon>
        <taxon>Bacillales</taxon>
        <taxon>Caryophanaceae</taxon>
        <taxon>Sporosarcina</taxon>
    </lineage>
</organism>
<dbReference type="Pfam" id="PF01812">
    <property type="entry name" value="5-FTHF_cyc-lig"/>
    <property type="match status" value="1"/>
</dbReference>
<evidence type="ECO:0000313" key="6">
    <source>
        <dbReference type="Proteomes" id="UP001280629"/>
    </source>
</evidence>
<evidence type="ECO:0000256" key="3">
    <source>
        <dbReference type="ARBA" id="ARBA00022840"/>
    </source>
</evidence>
<sequence>MDKKIIRNTILLNLKNMTENEYKDYSIKIKESLLETAEFIEAETIAITLSRNTEVETRSIIKNCWSKGKTVVVPKCYPHEREMDFREITDFNQLETVYAGLQEPNPDLTTAFDKEDIDLIIVPGVAFTNSGFRIGYGGGYYDRFLADYTGKTISLAFELQMVPSLPIERHDLPVGKIITEERVVLCSELA</sequence>
<dbReference type="InterPro" id="IPR002698">
    <property type="entry name" value="FTHF_cligase"/>
</dbReference>
<dbReference type="Gene3D" id="3.40.50.10420">
    <property type="entry name" value="NagB/RpiA/CoA transferase-like"/>
    <property type="match status" value="1"/>
</dbReference>
<keyword evidence="5" id="KW-0436">Ligase</keyword>
<dbReference type="Proteomes" id="UP001280629">
    <property type="component" value="Unassembled WGS sequence"/>
</dbReference>
<evidence type="ECO:0000256" key="2">
    <source>
        <dbReference type="ARBA" id="ARBA00022741"/>
    </source>
</evidence>
<keyword evidence="4" id="KW-0460">Magnesium</keyword>
<dbReference type="NCBIfam" id="TIGR02727">
    <property type="entry name" value="MTHFS_bact"/>
    <property type="match status" value="1"/>
</dbReference>
<protein>
    <recommendedName>
        <fullName evidence="4">5-formyltetrahydrofolate cyclo-ligase</fullName>
        <ecNumber evidence="4">6.3.3.2</ecNumber>
    </recommendedName>
</protein>
<keyword evidence="3 4" id="KW-0067">ATP-binding</keyword>
<comment type="cofactor">
    <cofactor evidence="4">
        <name>Mg(2+)</name>
        <dbReference type="ChEBI" id="CHEBI:18420"/>
    </cofactor>
</comment>
<reference evidence="5 6" key="1">
    <citation type="submission" date="2023-06" db="EMBL/GenBank/DDBJ databases">
        <title>Sporosarcina sp. nov., isolated from Korean traditional fermented seafood 'Jeotgal'.</title>
        <authorList>
            <person name="Yang A.-I."/>
            <person name="Shin N.-R."/>
        </authorList>
    </citation>
    <scope>NUCLEOTIDE SEQUENCE [LARGE SCALE GENOMIC DNA]</scope>
    <source>
        <strain evidence="5 6">KCTC3840</strain>
    </source>
</reference>
<accession>A0ABU4FW52</accession>
<name>A0ABU4FW52_9BACL</name>
<evidence type="ECO:0000313" key="5">
    <source>
        <dbReference type="EMBL" id="MDW0108946.1"/>
    </source>
</evidence>
<dbReference type="InterPro" id="IPR024185">
    <property type="entry name" value="FTHF_cligase-like_sf"/>
</dbReference>
<comment type="similarity">
    <text evidence="1 4">Belongs to the 5-formyltetrahydrofolate cyclo-ligase family.</text>
</comment>
<evidence type="ECO:0000256" key="1">
    <source>
        <dbReference type="ARBA" id="ARBA00010638"/>
    </source>
</evidence>
<dbReference type="RefSeq" id="WP_317934288.1">
    <property type="nucleotide sequence ID" value="NZ_JAUBDH010000002.1"/>
</dbReference>
<keyword evidence="4" id="KW-0479">Metal-binding</keyword>
<dbReference type="PIRSF" id="PIRSF006806">
    <property type="entry name" value="FTHF_cligase"/>
    <property type="match status" value="1"/>
</dbReference>
<dbReference type="SUPFAM" id="SSF100950">
    <property type="entry name" value="NagB/RpiA/CoA transferase-like"/>
    <property type="match status" value="1"/>
</dbReference>
<dbReference type="EMBL" id="JAUBDH010000002">
    <property type="protein sequence ID" value="MDW0108946.1"/>
    <property type="molecule type" value="Genomic_DNA"/>
</dbReference>
<comment type="caution">
    <text evidence="5">The sequence shown here is derived from an EMBL/GenBank/DDBJ whole genome shotgun (WGS) entry which is preliminary data.</text>
</comment>
<evidence type="ECO:0000256" key="4">
    <source>
        <dbReference type="RuleBase" id="RU361279"/>
    </source>
</evidence>
<dbReference type="PANTHER" id="PTHR23407:SF1">
    <property type="entry name" value="5-FORMYLTETRAHYDROFOLATE CYCLO-LIGASE"/>
    <property type="match status" value="1"/>
</dbReference>
<keyword evidence="6" id="KW-1185">Reference proteome</keyword>
<dbReference type="GO" id="GO:0030272">
    <property type="term" value="F:5-formyltetrahydrofolate cyclo-ligase activity"/>
    <property type="evidence" value="ECO:0007669"/>
    <property type="project" value="UniProtKB-EC"/>
</dbReference>